<keyword evidence="8" id="KW-1185">Reference proteome</keyword>
<keyword evidence="3" id="KW-0378">Hydrolase</keyword>
<dbReference type="GO" id="GO:0004445">
    <property type="term" value="F:inositol-polyphosphate 5-phosphatase activity"/>
    <property type="evidence" value="ECO:0007669"/>
    <property type="project" value="InterPro"/>
</dbReference>
<evidence type="ECO:0000256" key="2">
    <source>
        <dbReference type="ARBA" id="ARBA00010768"/>
    </source>
</evidence>
<evidence type="ECO:0000256" key="1">
    <source>
        <dbReference type="ARBA" id="ARBA00001786"/>
    </source>
</evidence>
<dbReference type="GO" id="GO:0046856">
    <property type="term" value="P:phosphatidylinositol dephosphorylation"/>
    <property type="evidence" value="ECO:0007669"/>
    <property type="project" value="InterPro"/>
</dbReference>
<dbReference type="Gene3D" id="3.60.10.10">
    <property type="entry name" value="Endonuclease/exonuclease/phosphatase"/>
    <property type="match status" value="2"/>
</dbReference>
<dbReference type="AlphaFoldDB" id="A0AAV1EF89"/>
<dbReference type="InterPro" id="IPR036691">
    <property type="entry name" value="Endo/exonu/phosph_ase_sf"/>
</dbReference>
<dbReference type="InterPro" id="IPR045849">
    <property type="entry name" value="IP5P_plant"/>
</dbReference>
<dbReference type="PANTHER" id="PTHR45666:SF34">
    <property type="entry name" value="TYPE IV INOSITOL POLYPHOSPHATE 5-PHOSPHATASE 7"/>
    <property type="match status" value="1"/>
</dbReference>
<feature type="compositionally biased region" description="Basic and acidic residues" evidence="5">
    <location>
        <begin position="52"/>
        <end position="85"/>
    </location>
</feature>
<dbReference type="GO" id="GO:0010305">
    <property type="term" value="P:leaf vascular tissue pattern formation"/>
    <property type="evidence" value="ECO:0007669"/>
    <property type="project" value="UniProtKB-ARBA"/>
</dbReference>
<feature type="region of interest" description="Disordered" evidence="5">
    <location>
        <begin position="39"/>
        <end position="85"/>
    </location>
</feature>
<feature type="domain" description="Inositol polyphosphate-related phosphatase" evidence="6">
    <location>
        <begin position="292"/>
        <end position="592"/>
    </location>
</feature>
<evidence type="ECO:0000313" key="8">
    <source>
        <dbReference type="Proteomes" id="UP001161247"/>
    </source>
</evidence>
<dbReference type="InterPro" id="IPR000300">
    <property type="entry name" value="IPPc"/>
</dbReference>
<accession>A0AAV1EF89</accession>
<evidence type="ECO:0000313" key="7">
    <source>
        <dbReference type="EMBL" id="CAI9118417.1"/>
    </source>
</evidence>
<reference evidence="7" key="1">
    <citation type="submission" date="2023-03" db="EMBL/GenBank/DDBJ databases">
        <authorList>
            <person name="Julca I."/>
        </authorList>
    </citation>
    <scope>NUCLEOTIDE SEQUENCE</scope>
</reference>
<dbReference type="GO" id="GO:0004439">
    <property type="term" value="F:phosphatidylinositol-4,5-bisphosphate 5-phosphatase activity"/>
    <property type="evidence" value="ECO:0007669"/>
    <property type="project" value="UniProtKB-EC"/>
</dbReference>
<dbReference type="SUPFAM" id="SSF56219">
    <property type="entry name" value="DNase I-like"/>
    <property type="match status" value="1"/>
</dbReference>
<dbReference type="SMART" id="SM00128">
    <property type="entry name" value="IPPc"/>
    <property type="match status" value="1"/>
</dbReference>
<name>A0AAV1EF89_OLDCO</name>
<comment type="catalytic activity">
    <reaction evidence="1">
        <text>a 1,2-diacyl-sn-glycero-3-phospho-(1D-myo-inositol-4,5-bisphosphate) + H2O = a 1,2-diacyl-sn-glycero-3-phospho-(1D-myo-inositol 4-phosphate) + phosphate</text>
        <dbReference type="Rhea" id="RHEA:22764"/>
        <dbReference type="ChEBI" id="CHEBI:15377"/>
        <dbReference type="ChEBI" id="CHEBI:43474"/>
        <dbReference type="ChEBI" id="CHEBI:58178"/>
        <dbReference type="ChEBI" id="CHEBI:58456"/>
        <dbReference type="EC" id="3.1.3.36"/>
    </reaction>
</comment>
<gene>
    <name evidence="7" type="ORF">OLC1_LOCUS24290</name>
</gene>
<evidence type="ECO:0000256" key="4">
    <source>
        <dbReference type="ARBA" id="ARBA00051871"/>
    </source>
</evidence>
<feature type="compositionally biased region" description="Polar residues" evidence="5">
    <location>
        <begin position="40"/>
        <end position="51"/>
    </location>
</feature>
<dbReference type="FunFam" id="3.60.10.10:FF:000023">
    <property type="entry name" value="Type IV inositol polyphosphate 5-phosphatase 7"/>
    <property type="match status" value="1"/>
</dbReference>
<evidence type="ECO:0000259" key="6">
    <source>
        <dbReference type="SMART" id="SM00128"/>
    </source>
</evidence>
<dbReference type="GO" id="GO:0034485">
    <property type="term" value="F:phosphatidylinositol-3,4,5-trisphosphate 5-phosphatase activity"/>
    <property type="evidence" value="ECO:0007669"/>
    <property type="project" value="UniProtKB-EC"/>
</dbReference>
<dbReference type="PANTHER" id="PTHR45666">
    <property type="entry name" value="TYPE IV INOSITOL POLYPHOSPHATE 5-PHOSPHATASE 9"/>
    <property type="match status" value="1"/>
</dbReference>
<evidence type="ECO:0000256" key="5">
    <source>
        <dbReference type="SAM" id="MobiDB-lite"/>
    </source>
</evidence>
<feature type="compositionally biased region" description="Polar residues" evidence="5">
    <location>
        <begin position="257"/>
        <end position="269"/>
    </location>
</feature>
<dbReference type="Proteomes" id="UP001161247">
    <property type="component" value="Chromosome 9"/>
</dbReference>
<comment type="catalytic activity">
    <reaction evidence="4">
        <text>a 1,2-diacyl-sn-glycero-3-phospho-(1D-myo-inositol-3,4,5-trisphosphate) + H2O = a 1,2-diacyl-sn-glycero-3-phospho-(1D-myo-inositol-3,4-bisphosphate) + phosphate</text>
        <dbReference type="Rhea" id="RHEA:25528"/>
        <dbReference type="ChEBI" id="CHEBI:15377"/>
        <dbReference type="ChEBI" id="CHEBI:43474"/>
        <dbReference type="ChEBI" id="CHEBI:57658"/>
        <dbReference type="ChEBI" id="CHEBI:57836"/>
        <dbReference type="EC" id="3.1.3.86"/>
    </reaction>
</comment>
<dbReference type="FunFam" id="3.60.10.10:FF:000019">
    <property type="entry name" value="Type IV inositol polyphosphate 5-phosphatase 7"/>
    <property type="match status" value="1"/>
</dbReference>
<proteinExistence type="inferred from homology"/>
<feature type="region of interest" description="Disordered" evidence="5">
    <location>
        <begin position="248"/>
        <end position="326"/>
    </location>
</feature>
<sequence length="624" mass="71176">MRDDNSKKSKLSWSRIRKWFSIKGKAEEFVADEVVYGGLNWNSHSNTGRRSSFSEREPPTIKRSRTERSSRNSDRPPRRGRVDLDHPQIINVHNYSVFVATWNVGGKTPSNNLNLDDWLHCAPPADIYVLGFQEIVPLNAGNILGAEDNGPAKKWISLIRKTLNNGPGTSGSGGCYTPSPVPDPIVEWNADFEGSNRHKASFMPRRSFQTPQCWRMDNDMAYPQPRLDRRFSVCDRVIFGHRSSDYDAHARWGSRPSDCSSSQRPSDYSSGCRPSDYSSGFRPSDYSGLRPSDYSSGRRPSDYSWGQRPSDFSRMGSSDDDYGPGDSPSTVLFSPMSCSGYGPTEDVHRMPGHSRYCLVASKQMVGLFLTVWVRNELRESVRNLKVSCVGRGLMGYLGNKGSISISMSLHQTSFCFVCTHLTSGQKEGDELRRNSDVMEILKKTRFPRVPGLGDEKSPETILAHDRIIWLGDLNYRVALSYRTVKALVEMQNWRALLEKDQLRIEQRRGRVFEGWREGKIYFPPTYKYSHNSDRYAGDDMHPKEKRRTPAWCDRILWYGTGLQQLSYVRGESRFSDHRPVSSVFWAEVESVPNRLRKSMSCSSNKIQVEELLPYSHGYTELCFF</sequence>
<evidence type="ECO:0000256" key="3">
    <source>
        <dbReference type="ARBA" id="ARBA00022801"/>
    </source>
</evidence>
<dbReference type="Pfam" id="PF22669">
    <property type="entry name" value="Exo_endo_phos2"/>
    <property type="match status" value="2"/>
</dbReference>
<dbReference type="EMBL" id="OX459126">
    <property type="protein sequence ID" value="CAI9118417.1"/>
    <property type="molecule type" value="Genomic_DNA"/>
</dbReference>
<organism evidence="7 8">
    <name type="scientific">Oldenlandia corymbosa var. corymbosa</name>
    <dbReference type="NCBI Taxonomy" id="529605"/>
    <lineage>
        <taxon>Eukaryota</taxon>
        <taxon>Viridiplantae</taxon>
        <taxon>Streptophyta</taxon>
        <taxon>Embryophyta</taxon>
        <taxon>Tracheophyta</taxon>
        <taxon>Spermatophyta</taxon>
        <taxon>Magnoliopsida</taxon>
        <taxon>eudicotyledons</taxon>
        <taxon>Gunneridae</taxon>
        <taxon>Pentapetalae</taxon>
        <taxon>asterids</taxon>
        <taxon>lamiids</taxon>
        <taxon>Gentianales</taxon>
        <taxon>Rubiaceae</taxon>
        <taxon>Rubioideae</taxon>
        <taxon>Spermacoceae</taxon>
        <taxon>Hedyotis-Oldenlandia complex</taxon>
        <taxon>Oldenlandia</taxon>
    </lineage>
</organism>
<comment type="similarity">
    <text evidence="2">Belongs to the inositol polyphosphate 5-phosphatase family.</text>
</comment>
<protein>
    <submittedName>
        <fullName evidence="7">OLC1v1019986C2</fullName>
    </submittedName>
</protein>